<sequence length="237" mass="28305">MKKHDFYLNLVDKKGRESLFREITNIKEFISMKLTMMELLFSQWDGSIIDVKSYSMPYLHIDDYNLHRAFIVSNNKIFSFGIGFTIQTFENHIEAFRLKQKKITAKHIAEAQAILKLCDDKTLYKDIDDDDLEQAPSQESKMLFEYLLFEEPAYIRYDYDKQTKSEVMHPKHHLDVNFSPLYSYKIGLPRGIKETEYIRVLDKTEFSRKLNLNMISNRFQKGNYPSNNLKKWKKKRN</sequence>
<evidence type="ECO:0000313" key="2">
    <source>
        <dbReference type="Proteomes" id="UP000405805"/>
    </source>
</evidence>
<evidence type="ECO:0000313" key="1">
    <source>
        <dbReference type="EMBL" id="MQO10736.1"/>
    </source>
</evidence>
<dbReference type="AlphaFoldDB" id="A0AA90VGJ3"/>
<organism evidence="1 2">
    <name type="scientific">Segatella copri</name>
    <dbReference type="NCBI Taxonomy" id="165179"/>
    <lineage>
        <taxon>Bacteria</taxon>
        <taxon>Pseudomonadati</taxon>
        <taxon>Bacteroidota</taxon>
        <taxon>Bacteroidia</taxon>
        <taxon>Bacteroidales</taxon>
        <taxon>Prevotellaceae</taxon>
        <taxon>Segatella</taxon>
    </lineage>
</organism>
<reference evidence="2" key="1">
    <citation type="submission" date="2019-09" db="EMBL/GenBank/DDBJ databases">
        <title>Distinct polysaccharide growth profiles of human intestinal Prevotella copri isolates.</title>
        <authorList>
            <person name="Fehlner-Peach H."/>
            <person name="Magnabosco C."/>
            <person name="Raghavan V."/>
            <person name="Scher J.U."/>
            <person name="Tett A."/>
            <person name="Cox L.M."/>
            <person name="Gottsegen C."/>
            <person name="Watters A."/>
            <person name="Wiltshire- Gordon J.D."/>
            <person name="Segata N."/>
            <person name="Bonneau R."/>
            <person name="Littman D.R."/>
        </authorList>
    </citation>
    <scope>NUCLEOTIDE SEQUENCE [LARGE SCALE GENOMIC DNA]</scope>
    <source>
        <strain evidence="2">iA624</strain>
    </source>
</reference>
<gene>
    <name evidence="1" type="ORF">F7D57_13655</name>
</gene>
<dbReference type="RefSeq" id="WP_153097857.1">
    <property type="nucleotide sequence ID" value="NZ_VZBP01000168.1"/>
</dbReference>
<dbReference type="Proteomes" id="UP000405805">
    <property type="component" value="Unassembled WGS sequence"/>
</dbReference>
<proteinExistence type="predicted"/>
<accession>A0AA90VGJ3</accession>
<dbReference type="EMBL" id="VZBP01000168">
    <property type="protein sequence ID" value="MQO10736.1"/>
    <property type="molecule type" value="Genomic_DNA"/>
</dbReference>
<comment type="caution">
    <text evidence="1">The sequence shown here is derived from an EMBL/GenBank/DDBJ whole genome shotgun (WGS) entry which is preliminary data.</text>
</comment>
<name>A0AA90VGJ3_9BACT</name>
<protein>
    <submittedName>
        <fullName evidence="1">Uncharacterized protein</fullName>
    </submittedName>
</protein>